<comment type="caution">
    <text evidence="2">The sequence shown here is derived from an EMBL/GenBank/DDBJ whole genome shotgun (WGS) entry which is preliminary data.</text>
</comment>
<feature type="transmembrane region" description="Helical" evidence="1">
    <location>
        <begin position="115"/>
        <end position="134"/>
    </location>
</feature>
<keyword evidence="1" id="KW-0472">Membrane</keyword>
<accession>A0A418NDG4</accession>
<evidence type="ECO:0000313" key="3">
    <source>
        <dbReference type="EMBL" id="TXK08512.1"/>
    </source>
</evidence>
<evidence type="ECO:0000313" key="4">
    <source>
        <dbReference type="Proteomes" id="UP000284189"/>
    </source>
</evidence>
<dbReference type="EMBL" id="VNWL01000006">
    <property type="protein sequence ID" value="TXK08512.1"/>
    <property type="molecule type" value="Genomic_DNA"/>
</dbReference>
<evidence type="ECO:0000256" key="1">
    <source>
        <dbReference type="SAM" id="Phobius"/>
    </source>
</evidence>
<dbReference type="OrthoDB" id="6683294at2"/>
<feature type="transmembrane region" description="Helical" evidence="1">
    <location>
        <begin position="146"/>
        <end position="179"/>
    </location>
</feature>
<keyword evidence="5" id="KW-1185">Reference proteome</keyword>
<feature type="transmembrane region" description="Helical" evidence="1">
    <location>
        <begin position="225"/>
        <end position="250"/>
    </location>
</feature>
<keyword evidence="1" id="KW-0812">Transmembrane</keyword>
<protein>
    <submittedName>
        <fullName evidence="2">EpsG family protein</fullName>
    </submittedName>
</protein>
<feature type="transmembrane region" description="Helical" evidence="1">
    <location>
        <begin position="324"/>
        <end position="342"/>
    </location>
</feature>
<evidence type="ECO:0000313" key="5">
    <source>
        <dbReference type="Proteomes" id="UP000321528"/>
    </source>
</evidence>
<feature type="transmembrane region" description="Helical" evidence="1">
    <location>
        <begin position="349"/>
        <end position="367"/>
    </location>
</feature>
<feature type="transmembrane region" description="Helical" evidence="1">
    <location>
        <begin position="48"/>
        <end position="66"/>
    </location>
</feature>
<feature type="transmembrane region" description="Helical" evidence="1">
    <location>
        <begin position="300"/>
        <end position="318"/>
    </location>
</feature>
<evidence type="ECO:0000313" key="2">
    <source>
        <dbReference type="EMBL" id="RIV74390.1"/>
    </source>
</evidence>
<name>A0A418NDG4_9FLAO</name>
<proteinExistence type="predicted"/>
<feature type="transmembrane region" description="Helical" evidence="1">
    <location>
        <begin position="191"/>
        <end position="218"/>
    </location>
</feature>
<keyword evidence="1" id="KW-1133">Transmembrane helix</keyword>
<feature type="transmembrane region" description="Helical" evidence="1">
    <location>
        <begin position="270"/>
        <end position="291"/>
    </location>
</feature>
<dbReference type="Proteomes" id="UP000321528">
    <property type="component" value="Unassembled WGS sequence"/>
</dbReference>
<feature type="transmembrane region" description="Helical" evidence="1">
    <location>
        <begin position="15"/>
        <end position="32"/>
    </location>
</feature>
<dbReference type="Pfam" id="PF14897">
    <property type="entry name" value="EpsG"/>
    <property type="match status" value="1"/>
</dbReference>
<reference evidence="3 5" key="2">
    <citation type="submission" date="2019-07" db="EMBL/GenBank/DDBJ databases">
        <title>Draft genome of two Muricauda strains isolated from deep sea.</title>
        <authorList>
            <person name="Sun C."/>
        </authorList>
    </citation>
    <scope>NUCLEOTIDE SEQUENCE [LARGE SCALE GENOMIC DNA]</scope>
    <source>
        <strain evidence="3 5">NH166</strain>
    </source>
</reference>
<reference evidence="2 4" key="1">
    <citation type="submission" date="2018-08" db="EMBL/GenBank/DDBJ databases">
        <title>Proposal of Muricauda 72 sp.nov. and Muricauda NH166 sp.nov., isolated from seawater.</title>
        <authorList>
            <person name="Cheng H."/>
            <person name="Wu Y.-H."/>
            <person name="Guo L.-L."/>
            <person name="Xu X.-W."/>
        </authorList>
    </citation>
    <scope>NUCLEOTIDE SEQUENCE [LARGE SCALE GENOMIC DNA]</scope>
    <source>
        <strain evidence="2 4">NH166</strain>
    </source>
</reference>
<dbReference type="EMBL" id="QXFJ01000007">
    <property type="protein sequence ID" value="RIV74390.1"/>
    <property type="molecule type" value="Genomic_DNA"/>
</dbReference>
<organism evidence="2 4">
    <name type="scientific">Flagellimonas aequoris</name>
    <dbReference type="NCBI Taxonomy" id="2306997"/>
    <lineage>
        <taxon>Bacteria</taxon>
        <taxon>Pseudomonadati</taxon>
        <taxon>Bacteroidota</taxon>
        <taxon>Flavobacteriia</taxon>
        <taxon>Flavobacteriales</taxon>
        <taxon>Flavobacteriaceae</taxon>
        <taxon>Flagellimonas</taxon>
    </lineage>
</organism>
<dbReference type="AlphaFoldDB" id="A0A418NDG4"/>
<gene>
    <name evidence="2" type="ORF">D2U88_00540</name>
    <name evidence="3" type="ORF">FQ019_00520</name>
</gene>
<dbReference type="Proteomes" id="UP000284189">
    <property type="component" value="Unassembled WGS sequence"/>
</dbReference>
<sequence>MKYFFSHFTQYDYEVLFKIILGSFILLGSLILRSKDETSDSFFRQDRNLLIVFVSLMIFFSGTRGLNIGTDTGNYYQFFFLRGQNISGIIEFFTYFQSDFLFEVIMFITFPFRNFTIFTMATAIVFNTTLYIAIRRFTNYGKNGSSLLLFLTFASLFSFVQLEINIIRNGISIAFILLALNEAIKEEYKKMFIFFIISYLSHGTSLIPIAAILLILIAKNTPIKYYIFFYIMTIGVSIAGFGFHSIPILSSINDGYFERLSFAGETNYRLGFRPDFVLYNTFFLVVALFLLKNRSREETFLIKYFMITSAIFYLNFSIPFSDRIGLYSWISLPFLIFTTIRNLSPKKHLYYATLGAAGLFILNYVILFP</sequence>
<dbReference type="RefSeq" id="WP_119638350.1">
    <property type="nucleotide sequence ID" value="NZ_QXFJ01000007.1"/>
</dbReference>
<dbReference type="InterPro" id="IPR049458">
    <property type="entry name" value="EpsG-like"/>
</dbReference>